<reference evidence="2 3" key="1">
    <citation type="submission" date="2019-06" db="EMBL/GenBank/DDBJ databases">
        <title>Sequencing the genomes of 1000 actinobacteria strains.</title>
        <authorList>
            <person name="Klenk H.-P."/>
        </authorList>
    </citation>
    <scope>NUCLEOTIDE SEQUENCE [LARGE SCALE GENOMIC DNA]</scope>
    <source>
        <strain evidence="2 3">DSM 43866</strain>
    </source>
</reference>
<feature type="domain" description="HTH cro/C1-type" evidence="1">
    <location>
        <begin position="17"/>
        <end position="71"/>
    </location>
</feature>
<dbReference type="EMBL" id="VIWY01000007">
    <property type="protein sequence ID" value="TWG10705.1"/>
    <property type="molecule type" value="Genomic_DNA"/>
</dbReference>
<dbReference type="PROSITE" id="PS50943">
    <property type="entry name" value="HTH_CROC1"/>
    <property type="match status" value="1"/>
</dbReference>
<dbReference type="AlphaFoldDB" id="A0A561VGG0"/>
<sequence>MITQRPAYDYAALGVAISKARRAAELTVEALGERSGVSRRHLIDIEQGNKKVSAGLLYAIAAGLGIDGGDLFREGYPDSARDS</sequence>
<dbReference type="OrthoDB" id="7428772at2"/>
<gene>
    <name evidence="2" type="ORF">FHX34_107201</name>
</gene>
<dbReference type="CDD" id="cd00093">
    <property type="entry name" value="HTH_XRE"/>
    <property type="match status" value="1"/>
</dbReference>
<dbReference type="SMART" id="SM00530">
    <property type="entry name" value="HTH_XRE"/>
    <property type="match status" value="1"/>
</dbReference>
<dbReference type="InterPro" id="IPR010982">
    <property type="entry name" value="Lambda_DNA-bd_dom_sf"/>
</dbReference>
<dbReference type="RefSeq" id="WP_122976571.1">
    <property type="nucleotide sequence ID" value="NZ_BOMX01000127.1"/>
</dbReference>
<evidence type="ECO:0000313" key="2">
    <source>
        <dbReference type="EMBL" id="TWG10705.1"/>
    </source>
</evidence>
<evidence type="ECO:0000313" key="3">
    <source>
        <dbReference type="Proteomes" id="UP000320239"/>
    </source>
</evidence>
<comment type="caution">
    <text evidence="2">The sequence shown here is derived from an EMBL/GenBank/DDBJ whole genome shotgun (WGS) entry which is preliminary data.</text>
</comment>
<accession>A0A561VGG0</accession>
<dbReference type="SUPFAM" id="SSF47413">
    <property type="entry name" value="lambda repressor-like DNA-binding domains"/>
    <property type="match status" value="1"/>
</dbReference>
<proteinExistence type="predicted"/>
<dbReference type="GO" id="GO:0003677">
    <property type="term" value="F:DNA binding"/>
    <property type="evidence" value="ECO:0007669"/>
    <property type="project" value="InterPro"/>
</dbReference>
<protein>
    <submittedName>
        <fullName evidence="2">Helix-turn-helix protein</fullName>
    </submittedName>
</protein>
<name>A0A561VGG0_ACTTI</name>
<evidence type="ECO:0000259" key="1">
    <source>
        <dbReference type="PROSITE" id="PS50943"/>
    </source>
</evidence>
<dbReference type="Pfam" id="PF01381">
    <property type="entry name" value="HTH_3"/>
    <property type="match status" value="1"/>
</dbReference>
<dbReference type="Gene3D" id="1.10.260.40">
    <property type="entry name" value="lambda repressor-like DNA-binding domains"/>
    <property type="match status" value="1"/>
</dbReference>
<organism evidence="2 3">
    <name type="scientific">Actinoplanes teichomyceticus</name>
    <dbReference type="NCBI Taxonomy" id="1867"/>
    <lineage>
        <taxon>Bacteria</taxon>
        <taxon>Bacillati</taxon>
        <taxon>Actinomycetota</taxon>
        <taxon>Actinomycetes</taxon>
        <taxon>Micromonosporales</taxon>
        <taxon>Micromonosporaceae</taxon>
        <taxon>Actinoplanes</taxon>
    </lineage>
</organism>
<dbReference type="Proteomes" id="UP000320239">
    <property type="component" value="Unassembled WGS sequence"/>
</dbReference>
<keyword evidence="3" id="KW-1185">Reference proteome</keyword>
<dbReference type="InterPro" id="IPR001387">
    <property type="entry name" value="Cro/C1-type_HTH"/>
</dbReference>